<dbReference type="Pfam" id="PF19783">
    <property type="entry name" value="DUF6268"/>
    <property type="match status" value="1"/>
</dbReference>
<reference evidence="2 3" key="1">
    <citation type="submission" date="2019-05" db="EMBL/GenBank/DDBJ databases">
        <title>Genome sequencing of F202Z8.</title>
        <authorList>
            <person name="Kwon Y.M."/>
        </authorList>
    </citation>
    <scope>NUCLEOTIDE SEQUENCE [LARGE SCALE GENOMIC DNA]</scope>
    <source>
        <strain evidence="2 3">F202Z8</strain>
    </source>
</reference>
<evidence type="ECO:0000313" key="2">
    <source>
        <dbReference type="EMBL" id="QCW99438.1"/>
    </source>
</evidence>
<name>A0A5B7SPW5_9FLAO</name>
<dbReference type="OrthoDB" id="1114906at2"/>
<sequence>MPKNKFDNLFFALIVGILIFHTSASHSQLSDLARVDYTLLPATDDGFEYEAARVTLNYPIKIKSGTYLFVGAGYANIDLNFGKEPQPFNTNAIDGLQVFELNIGYTFPLKKDWRFAARFAPGMSSNLAADKLKADDLVLSGELVFLRDRTKSQDGSKPSRLIFGISYSGNRGFPYPLPFLSYYRKFHPKWSYNLGVPKTNLQYHISEKHRLKLYAELDGFTSNIQNGIPLLNGDSAESINMSLILMSLQYEFHFLDHFEFFCRASYILDKRVQLRDSEKDNILLLDDTRGTYFRTGLRFKI</sequence>
<accession>A0A5B7SPW5</accession>
<dbReference type="KEGG" id="asag:FGM00_04685"/>
<evidence type="ECO:0000259" key="1">
    <source>
        <dbReference type="Pfam" id="PF19783"/>
    </source>
</evidence>
<keyword evidence="3" id="KW-1185">Reference proteome</keyword>
<dbReference type="RefSeq" id="WP_138851791.1">
    <property type="nucleotide sequence ID" value="NZ_CP040710.1"/>
</dbReference>
<feature type="domain" description="DUF6268" evidence="1">
    <location>
        <begin position="92"/>
        <end position="284"/>
    </location>
</feature>
<dbReference type="Proteomes" id="UP000310017">
    <property type="component" value="Chromosome"/>
</dbReference>
<proteinExistence type="predicted"/>
<dbReference type="EMBL" id="CP040710">
    <property type="protein sequence ID" value="QCW99438.1"/>
    <property type="molecule type" value="Genomic_DNA"/>
</dbReference>
<gene>
    <name evidence="2" type="ORF">FGM00_04685</name>
</gene>
<dbReference type="InterPro" id="IPR046235">
    <property type="entry name" value="DUF6268"/>
</dbReference>
<dbReference type="AlphaFoldDB" id="A0A5B7SPW5"/>
<evidence type="ECO:0000313" key="3">
    <source>
        <dbReference type="Proteomes" id="UP000310017"/>
    </source>
</evidence>
<protein>
    <recommendedName>
        <fullName evidence="1">DUF6268 domain-containing protein</fullName>
    </recommendedName>
</protein>
<organism evidence="2 3">
    <name type="scientific">Aggregatimonas sangjinii</name>
    <dbReference type="NCBI Taxonomy" id="2583587"/>
    <lineage>
        <taxon>Bacteria</taxon>
        <taxon>Pseudomonadati</taxon>
        <taxon>Bacteroidota</taxon>
        <taxon>Flavobacteriia</taxon>
        <taxon>Flavobacteriales</taxon>
        <taxon>Flavobacteriaceae</taxon>
        <taxon>Aggregatimonas</taxon>
    </lineage>
</organism>